<dbReference type="PROSITE" id="PS00198">
    <property type="entry name" value="4FE4S_FER_1"/>
    <property type="match status" value="1"/>
</dbReference>
<dbReference type="GO" id="GO:0046872">
    <property type="term" value="F:metal ion binding"/>
    <property type="evidence" value="ECO:0007669"/>
    <property type="project" value="UniProtKB-KW"/>
</dbReference>
<sequence>MSKKLYIDLEICNKCPKCVVKCAYYHHPENNGITHLREEGAFNVICRHCDNAPCINSCPNDALKRTEERVITRSVFKCTGCHSCVAACPFGTIFLETIPFKNSQCDLCIDILKEGEEPVCVPTCPYGALKFAEVGSGKGEISESPEEFKTFVGKRTLVHVLPWKKPIPVKKKSNT</sequence>
<evidence type="ECO:0000259" key="5">
    <source>
        <dbReference type="PROSITE" id="PS51379"/>
    </source>
</evidence>
<proteinExistence type="predicted"/>
<dbReference type="EMBL" id="MNUO01000074">
    <property type="protein sequence ID" value="OIN96875.1"/>
    <property type="molecule type" value="Genomic_DNA"/>
</dbReference>
<evidence type="ECO:0000256" key="4">
    <source>
        <dbReference type="ARBA" id="ARBA00023014"/>
    </source>
</evidence>
<dbReference type="Proteomes" id="UP000182278">
    <property type="component" value="Unassembled WGS sequence"/>
</dbReference>
<name>A0A1J4SBV2_9BACT</name>
<evidence type="ECO:0000313" key="7">
    <source>
        <dbReference type="Proteomes" id="UP000182278"/>
    </source>
</evidence>
<dbReference type="STRING" id="1817893.AUJ66_05055"/>
<evidence type="ECO:0000313" key="6">
    <source>
        <dbReference type="EMBL" id="OIN96875.1"/>
    </source>
</evidence>
<dbReference type="PROSITE" id="PS51379">
    <property type="entry name" value="4FE4S_FER_2"/>
    <property type="match status" value="1"/>
</dbReference>
<evidence type="ECO:0000256" key="1">
    <source>
        <dbReference type="ARBA" id="ARBA00022485"/>
    </source>
</evidence>
<accession>A0A1J4SBV2</accession>
<dbReference type="InterPro" id="IPR017900">
    <property type="entry name" value="4Fe4S_Fe_S_CS"/>
</dbReference>
<evidence type="ECO:0000256" key="3">
    <source>
        <dbReference type="ARBA" id="ARBA00023004"/>
    </source>
</evidence>
<dbReference type="AlphaFoldDB" id="A0A1J4SBV2"/>
<dbReference type="Pfam" id="PF13247">
    <property type="entry name" value="Fer4_11"/>
    <property type="match status" value="1"/>
</dbReference>
<evidence type="ECO:0000256" key="2">
    <source>
        <dbReference type="ARBA" id="ARBA00022723"/>
    </source>
</evidence>
<dbReference type="SUPFAM" id="SSF54862">
    <property type="entry name" value="4Fe-4S ferredoxins"/>
    <property type="match status" value="1"/>
</dbReference>
<gene>
    <name evidence="6" type="ORF">AUJ66_05055</name>
</gene>
<dbReference type="Gene3D" id="3.30.70.20">
    <property type="match status" value="2"/>
</dbReference>
<reference evidence="6 7" key="1">
    <citation type="journal article" date="2016" name="Environ. Microbiol.">
        <title>Genomic resolution of a cold subsurface aquifer community provides metabolic insights for novel microbes adapted to high CO concentrations.</title>
        <authorList>
            <person name="Probst A.J."/>
            <person name="Castelle C.J."/>
            <person name="Singh A."/>
            <person name="Brown C.T."/>
            <person name="Anantharaman K."/>
            <person name="Sharon I."/>
            <person name="Hug L.A."/>
            <person name="Burstein D."/>
            <person name="Emerson J.B."/>
            <person name="Thomas B.C."/>
            <person name="Banfield J.F."/>
        </authorList>
    </citation>
    <scope>NUCLEOTIDE SEQUENCE [LARGE SCALE GENOMIC DNA]</scope>
    <source>
        <strain evidence="6">CG1_02_38_46</strain>
    </source>
</reference>
<keyword evidence="4" id="KW-0411">Iron-sulfur</keyword>
<keyword evidence="2" id="KW-0479">Metal-binding</keyword>
<dbReference type="GO" id="GO:0051539">
    <property type="term" value="F:4 iron, 4 sulfur cluster binding"/>
    <property type="evidence" value="ECO:0007669"/>
    <property type="project" value="UniProtKB-KW"/>
</dbReference>
<keyword evidence="3" id="KW-0408">Iron</keyword>
<dbReference type="CDD" id="cd04410">
    <property type="entry name" value="DMSOR_beta-like"/>
    <property type="match status" value="1"/>
</dbReference>
<dbReference type="Pfam" id="PF12800">
    <property type="entry name" value="Fer4_4"/>
    <property type="match status" value="1"/>
</dbReference>
<comment type="caution">
    <text evidence="6">The sequence shown here is derived from an EMBL/GenBank/DDBJ whole genome shotgun (WGS) entry which is preliminary data.</text>
</comment>
<protein>
    <recommendedName>
        <fullName evidence="5">4Fe-4S ferredoxin-type domain-containing protein</fullName>
    </recommendedName>
</protein>
<feature type="domain" description="4Fe-4S ferredoxin-type" evidence="5">
    <location>
        <begin position="67"/>
        <end position="98"/>
    </location>
</feature>
<organism evidence="6 7">
    <name type="scientific">Candidatus Desantisbacteria bacterium CG1_02_38_46</name>
    <dbReference type="NCBI Taxonomy" id="1817893"/>
    <lineage>
        <taxon>Bacteria</taxon>
        <taxon>Candidatus Desantisiibacteriota</taxon>
    </lineage>
</organism>
<dbReference type="InterPro" id="IPR017896">
    <property type="entry name" value="4Fe4S_Fe-S-bd"/>
</dbReference>
<keyword evidence="1" id="KW-0004">4Fe-4S</keyword>
<dbReference type="PANTHER" id="PTHR43177">
    <property type="entry name" value="PROTEIN NRFC"/>
    <property type="match status" value="1"/>
</dbReference>
<dbReference type="InterPro" id="IPR050954">
    <property type="entry name" value="ET_IronSulfur_Cluster-Binding"/>
</dbReference>
<dbReference type="PANTHER" id="PTHR43177:SF3">
    <property type="entry name" value="PROTEIN NRFC HOMOLOG"/>
    <property type="match status" value="1"/>
</dbReference>